<dbReference type="Pfam" id="PF01370">
    <property type="entry name" value="Epimerase"/>
    <property type="match status" value="1"/>
</dbReference>
<evidence type="ECO:0000313" key="3">
    <source>
        <dbReference type="EMBL" id="ETW94732.1"/>
    </source>
</evidence>
<dbReference type="SUPFAM" id="SSF51735">
    <property type="entry name" value="NAD(P)-binding Rossmann-fold domains"/>
    <property type="match status" value="1"/>
</dbReference>
<evidence type="ECO:0000259" key="2">
    <source>
        <dbReference type="Pfam" id="PF01370"/>
    </source>
</evidence>
<dbReference type="InterPro" id="IPR036291">
    <property type="entry name" value="NAD(P)-bd_dom_sf"/>
</dbReference>
<gene>
    <name evidence="3" type="ORF">ETSY1_33605</name>
</gene>
<evidence type="ECO:0000256" key="1">
    <source>
        <dbReference type="ARBA" id="ARBA00007637"/>
    </source>
</evidence>
<dbReference type="PANTHER" id="PTHR43000">
    <property type="entry name" value="DTDP-D-GLUCOSE 4,6-DEHYDRATASE-RELATED"/>
    <property type="match status" value="1"/>
</dbReference>
<comment type="similarity">
    <text evidence="1">Belongs to the NAD(P)-dependent epimerase/dehydratase family.</text>
</comment>
<sequence>MSDALALKHVAITGATGFIGRYLTQALVALECYPTLFTCGRQPQSAALQMENRVRWVPMDLLDERAIAETMQQEKPAVIFHLAGTRGREATYRACTHCARLNVEATLQLLKAASQCGVERVIMLGTADEYGDQPGPLHETLPLYPVSPYAISKAAATRFSQTLFQREGCPVTVLRPFTVYGPGQPGDMFVAEAVSCAIAGQPFRMTHGQQRRDFVFIDDMVEAMMKAASAPQVEGQVINIGSGQATRLCDVASLIWELSGSEAPLLIGARPGGASEFHDTWADISRAKTLLNWEPRVSLRAGLHNMIAWERQQHFI</sequence>
<dbReference type="Gene3D" id="3.40.50.720">
    <property type="entry name" value="NAD(P)-binding Rossmann-like Domain"/>
    <property type="match status" value="1"/>
</dbReference>
<comment type="caution">
    <text evidence="3">The sequence shown here is derived from an EMBL/GenBank/DDBJ whole genome shotgun (WGS) entry which is preliminary data.</text>
</comment>
<proteinExistence type="inferred from homology"/>
<dbReference type="AlphaFoldDB" id="W4L9N4"/>
<feature type="domain" description="NAD-dependent epimerase/dehydratase" evidence="2">
    <location>
        <begin position="10"/>
        <end position="241"/>
    </location>
</feature>
<dbReference type="Proteomes" id="UP000019141">
    <property type="component" value="Unassembled WGS sequence"/>
</dbReference>
<reference evidence="3 4" key="1">
    <citation type="journal article" date="2014" name="Nature">
        <title>An environmental bacterial taxon with a large and distinct metabolic repertoire.</title>
        <authorList>
            <person name="Wilson M.C."/>
            <person name="Mori T."/>
            <person name="Ruckert C."/>
            <person name="Uria A.R."/>
            <person name="Helf M.J."/>
            <person name="Takada K."/>
            <person name="Gernert C."/>
            <person name="Steffens U.A."/>
            <person name="Heycke N."/>
            <person name="Schmitt S."/>
            <person name="Rinke C."/>
            <person name="Helfrich E.J."/>
            <person name="Brachmann A.O."/>
            <person name="Gurgui C."/>
            <person name="Wakimoto T."/>
            <person name="Kracht M."/>
            <person name="Crusemann M."/>
            <person name="Hentschel U."/>
            <person name="Abe I."/>
            <person name="Matsunaga S."/>
            <person name="Kalinowski J."/>
            <person name="Takeyama H."/>
            <person name="Piel J."/>
        </authorList>
    </citation>
    <scope>NUCLEOTIDE SEQUENCE [LARGE SCALE GENOMIC DNA]</scope>
    <source>
        <strain evidence="4">TSY1</strain>
    </source>
</reference>
<name>W4L9N4_ENTF1</name>
<protein>
    <recommendedName>
        <fullName evidence="2">NAD-dependent epimerase/dehydratase domain-containing protein</fullName>
    </recommendedName>
</protein>
<dbReference type="PRINTS" id="PR01713">
    <property type="entry name" value="NUCEPIMERASE"/>
</dbReference>
<dbReference type="EMBL" id="AZHW01001016">
    <property type="protein sequence ID" value="ETW94732.1"/>
    <property type="molecule type" value="Genomic_DNA"/>
</dbReference>
<dbReference type="HOGENOM" id="CLU_007383_1_7_7"/>
<dbReference type="InterPro" id="IPR001509">
    <property type="entry name" value="Epimerase_deHydtase"/>
</dbReference>
<keyword evidence="4" id="KW-1185">Reference proteome</keyword>
<accession>W4L9N4</accession>
<evidence type="ECO:0000313" key="4">
    <source>
        <dbReference type="Proteomes" id="UP000019141"/>
    </source>
</evidence>
<organism evidence="3 4">
    <name type="scientific">Entotheonella factor</name>
    <dbReference type="NCBI Taxonomy" id="1429438"/>
    <lineage>
        <taxon>Bacteria</taxon>
        <taxon>Pseudomonadati</taxon>
        <taxon>Nitrospinota/Tectimicrobiota group</taxon>
        <taxon>Candidatus Tectimicrobiota</taxon>
        <taxon>Candidatus Entotheonellia</taxon>
        <taxon>Candidatus Entotheonellales</taxon>
        <taxon>Candidatus Entotheonellaceae</taxon>
        <taxon>Candidatus Entotheonella</taxon>
    </lineage>
</organism>